<dbReference type="InterPro" id="IPR053135">
    <property type="entry name" value="AKR2_Oxidoreductase"/>
</dbReference>
<evidence type="ECO:0000313" key="5">
    <source>
        <dbReference type="EMBL" id="KPJ62427.1"/>
    </source>
</evidence>
<gene>
    <name evidence="5" type="ORF">AMK68_04915</name>
</gene>
<dbReference type="PROSITE" id="PS51379">
    <property type="entry name" value="4FE4S_FER_2"/>
    <property type="match status" value="1"/>
</dbReference>
<dbReference type="InterPro" id="IPR017896">
    <property type="entry name" value="4Fe4S_Fe-S-bd"/>
</dbReference>
<dbReference type="AlphaFoldDB" id="A0A0S7XJK1"/>
<dbReference type="SUPFAM" id="SSF51430">
    <property type="entry name" value="NAD(P)-linked oxidoreductase"/>
    <property type="match status" value="1"/>
</dbReference>
<dbReference type="Pfam" id="PF00248">
    <property type="entry name" value="Aldo_ket_red"/>
    <property type="match status" value="1"/>
</dbReference>
<sequence length="353" mass="39232">MTTRRLGRTDLEVVRIGCGGIPIISVEFDDAVAVVRAAFDAGCNYFDTAAAYRDSEAKMGKALAGHRDEVILATKSHARDAAGAMEHLENSLRSLGTDHVDIWQMHDVSREDHWEQTFGPGGAFESALKAREQGKTRFLGLSGHNEATLKRAILSGQFDMVLTAYNIGCRWPANGVIPLAKEHDVGLAVMKPMSGGTLFALSRPSDDQPPAISPEDLMRFVLSNDGVDVALSGFKRLEEVPQNMAILRDFVPLTDNERQRLEQFGDALGQVYCRHCTYCLPCTVDINIPEILALLDHSERYSYEWPSHRRKYAAFEVKADACVECGECESRCPFQVPIIERLKAAHKKFDQPY</sequence>
<evidence type="ECO:0000313" key="6">
    <source>
        <dbReference type="Proteomes" id="UP000052020"/>
    </source>
</evidence>
<dbReference type="PANTHER" id="PTHR43312">
    <property type="entry name" value="D-THREO-ALDOSE 1-DEHYDROGENASE"/>
    <property type="match status" value="1"/>
</dbReference>
<evidence type="ECO:0000256" key="3">
    <source>
        <dbReference type="ARBA" id="ARBA00023014"/>
    </source>
</evidence>
<dbReference type="InterPro" id="IPR036812">
    <property type="entry name" value="NAD(P)_OxRdtase_dom_sf"/>
</dbReference>
<name>A0A0S7XJK1_9BACT</name>
<dbReference type="PROSITE" id="PS00198">
    <property type="entry name" value="4FE4S_FER_1"/>
    <property type="match status" value="1"/>
</dbReference>
<dbReference type="Proteomes" id="UP000052020">
    <property type="component" value="Unassembled WGS sequence"/>
</dbReference>
<proteinExistence type="predicted"/>
<feature type="domain" description="4Fe-4S ferredoxin-type" evidence="4">
    <location>
        <begin position="313"/>
        <end position="342"/>
    </location>
</feature>
<protein>
    <recommendedName>
        <fullName evidence="4">4Fe-4S ferredoxin-type domain-containing protein</fullName>
    </recommendedName>
</protein>
<organism evidence="5 6">
    <name type="scientific">candidate division KD3-62 bacterium DG_56</name>
    <dbReference type="NCBI Taxonomy" id="1704032"/>
    <lineage>
        <taxon>Bacteria</taxon>
        <taxon>candidate division KD3-62</taxon>
    </lineage>
</organism>
<accession>A0A0S7XJK1</accession>
<keyword evidence="2" id="KW-0408">Iron</keyword>
<dbReference type="PANTHER" id="PTHR43312:SF1">
    <property type="entry name" value="NADP-DEPENDENT OXIDOREDUCTASE DOMAIN-CONTAINING PROTEIN"/>
    <property type="match status" value="1"/>
</dbReference>
<evidence type="ECO:0000256" key="2">
    <source>
        <dbReference type="ARBA" id="ARBA00023004"/>
    </source>
</evidence>
<dbReference type="SUPFAM" id="SSF46548">
    <property type="entry name" value="alpha-helical ferredoxin"/>
    <property type="match status" value="1"/>
</dbReference>
<evidence type="ECO:0000259" key="4">
    <source>
        <dbReference type="PROSITE" id="PS51379"/>
    </source>
</evidence>
<keyword evidence="1" id="KW-0479">Metal-binding</keyword>
<dbReference type="InterPro" id="IPR023210">
    <property type="entry name" value="NADP_OxRdtase_dom"/>
</dbReference>
<dbReference type="GO" id="GO:0051536">
    <property type="term" value="F:iron-sulfur cluster binding"/>
    <property type="evidence" value="ECO:0007669"/>
    <property type="project" value="UniProtKB-KW"/>
</dbReference>
<dbReference type="Pfam" id="PF13534">
    <property type="entry name" value="Fer4_17"/>
    <property type="match status" value="1"/>
</dbReference>
<reference evidence="5 6" key="1">
    <citation type="journal article" date="2015" name="Microbiome">
        <title>Genomic resolution of linkages in carbon, nitrogen, and sulfur cycling among widespread estuary sediment bacteria.</title>
        <authorList>
            <person name="Baker B.J."/>
            <person name="Lazar C.S."/>
            <person name="Teske A.P."/>
            <person name="Dick G.J."/>
        </authorList>
    </citation>
    <scope>NUCLEOTIDE SEQUENCE [LARGE SCALE GENOMIC DNA]</scope>
    <source>
        <strain evidence="5">DG_56</strain>
    </source>
</reference>
<dbReference type="CDD" id="cd19100">
    <property type="entry name" value="AKR_unchar"/>
    <property type="match status" value="1"/>
</dbReference>
<dbReference type="GO" id="GO:0046872">
    <property type="term" value="F:metal ion binding"/>
    <property type="evidence" value="ECO:0007669"/>
    <property type="project" value="UniProtKB-KW"/>
</dbReference>
<keyword evidence="3" id="KW-0411">Iron-sulfur</keyword>
<dbReference type="InterPro" id="IPR017900">
    <property type="entry name" value="4Fe4S_Fe_S_CS"/>
</dbReference>
<dbReference type="Gene3D" id="3.20.20.100">
    <property type="entry name" value="NADP-dependent oxidoreductase domain"/>
    <property type="match status" value="1"/>
</dbReference>
<comment type="caution">
    <text evidence="5">The sequence shown here is derived from an EMBL/GenBank/DDBJ whole genome shotgun (WGS) entry which is preliminary data.</text>
</comment>
<evidence type="ECO:0000256" key="1">
    <source>
        <dbReference type="ARBA" id="ARBA00022723"/>
    </source>
</evidence>
<dbReference type="EMBL" id="LIZY01000116">
    <property type="protein sequence ID" value="KPJ62427.1"/>
    <property type="molecule type" value="Genomic_DNA"/>
</dbReference>